<organism evidence="12 13">
    <name type="scientific">Cymbomonas tetramitiformis</name>
    <dbReference type="NCBI Taxonomy" id="36881"/>
    <lineage>
        <taxon>Eukaryota</taxon>
        <taxon>Viridiplantae</taxon>
        <taxon>Chlorophyta</taxon>
        <taxon>Pyramimonadophyceae</taxon>
        <taxon>Pyramimonadales</taxon>
        <taxon>Pyramimonadaceae</taxon>
        <taxon>Cymbomonas</taxon>
    </lineage>
</organism>
<evidence type="ECO:0000256" key="6">
    <source>
        <dbReference type="ARBA" id="ARBA00022840"/>
    </source>
</evidence>
<accession>A0AAE0L4S8</accession>
<dbReference type="GO" id="GO:0016887">
    <property type="term" value="F:ATP hydrolysis activity"/>
    <property type="evidence" value="ECO:0007669"/>
    <property type="project" value="InterPro"/>
</dbReference>
<evidence type="ECO:0000259" key="11">
    <source>
        <dbReference type="PROSITE" id="PS50893"/>
    </source>
</evidence>
<keyword evidence="5" id="KW-0547">Nucleotide-binding</keyword>
<dbReference type="EMBL" id="LGRX02009117">
    <property type="protein sequence ID" value="KAK3272161.1"/>
    <property type="molecule type" value="Genomic_DNA"/>
</dbReference>
<protein>
    <recommendedName>
        <fullName evidence="11">ABC transporter domain-containing protein</fullName>
    </recommendedName>
</protein>
<dbReference type="SUPFAM" id="SSF52540">
    <property type="entry name" value="P-loop containing nucleoside triphosphate hydrolases"/>
    <property type="match status" value="1"/>
</dbReference>
<dbReference type="CDD" id="cd03213">
    <property type="entry name" value="ABCG_EPDR"/>
    <property type="match status" value="1"/>
</dbReference>
<keyword evidence="10" id="KW-0732">Signal</keyword>
<dbReference type="PANTHER" id="PTHR48041:SF91">
    <property type="entry name" value="ABC TRANSPORTER G FAMILY MEMBER 28"/>
    <property type="match status" value="1"/>
</dbReference>
<dbReference type="SMART" id="SM01411">
    <property type="entry name" value="Ephrin_rec_like"/>
    <property type="match status" value="2"/>
</dbReference>
<dbReference type="Gene3D" id="3.40.50.300">
    <property type="entry name" value="P-loop containing nucleotide triphosphate hydrolases"/>
    <property type="match status" value="1"/>
</dbReference>
<dbReference type="InterPro" id="IPR017871">
    <property type="entry name" value="ABC_transporter-like_CS"/>
</dbReference>
<comment type="similarity">
    <text evidence="2">Belongs to the ABC transporter superfamily. ABCG family. Eye pigment precursor importer (TC 3.A.1.204) subfamily.</text>
</comment>
<name>A0AAE0L4S8_9CHLO</name>
<keyword evidence="3" id="KW-0813">Transport</keyword>
<evidence type="ECO:0000256" key="8">
    <source>
        <dbReference type="ARBA" id="ARBA00023136"/>
    </source>
</evidence>
<feature type="domain" description="ABC transporter" evidence="11">
    <location>
        <begin position="282"/>
        <end position="522"/>
    </location>
</feature>
<feature type="transmembrane region" description="Helical" evidence="9">
    <location>
        <begin position="1003"/>
        <end position="1023"/>
    </location>
</feature>
<evidence type="ECO:0000256" key="1">
    <source>
        <dbReference type="ARBA" id="ARBA00004141"/>
    </source>
</evidence>
<comment type="caution">
    <text evidence="12">The sequence shown here is derived from an EMBL/GenBank/DDBJ whole genome shotgun (WGS) entry which is preliminary data.</text>
</comment>
<keyword evidence="7 9" id="KW-1133">Transmembrane helix</keyword>
<dbReference type="Pfam" id="PF00005">
    <property type="entry name" value="ABC_tran"/>
    <property type="match status" value="1"/>
</dbReference>
<feature type="signal peptide" evidence="10">
    <location>
        <begin position="1"/>
        <end position="21"/>
    </location>
</feature>
<feature type="transmembrane region" description="Helical" evidence="9">
    <location>
        <begin position="923"/>
        <end position="945"/>
    </location>
</feature>
<dbReference type="InterPro" id="IPR003439">
    <property type="entry name" value="ABC_transporter-like_ATP-bd"/>
</dbReference>
<comment type="subcellular location">
    <subcellularLocation>
        <location evidence="1">Membrane</location>
        <topology evidence="1">Multi-pass membrane protein</topology>
    </subcellularLocation>
</comment>
<feature type="transmembrane region" description="Helical" evidence="9">
    <location>
        <begin position="203"/>
        <end position="227"/>
    </location>
</feature>
<dbReference type="InterPro" id="IPR043926">
    <property type="entry name" value="ABCG_dom"/>
</dbReference>
<dbReference type="PROSITE" id="PS00211">
    <property type="entry name" value="ABC_TRANSPORTER_1"/>
    <property type="match status" value="1"/>
</dbReference>
<evidence type="ECO:0000256" key="10">
    <source>
        <dbReference type="SAM" id="SignalP"/>
    </source>
</evidence>
<reference evidence="12 13" key="1">
    <citation type="journal article" date="2015" name="Genome Biol. Evol.">
        <title>Comparative Genomics of a Bacterivorous Green Alga Reveals Evolutionary Causalities and Consequences of Phago-Mixotrophic Mode of Nutrition.</title>
        <authorList>
            <person name="Burns J.A."/>
            <person name="Paasch A."/>
            <person name="Narechania A."/>
            <person name="Kim E."/>
        </authorList>
    </citation>
    <scope>NUCLEOTIDE SEQUENCE [LARGE SCALE GENOMIC DNA]</scope>
    <source>
        <strain evidence="12 13">PLY_AMNH</strain>
    </source>
</reference>
<dbReference type="InterPro" id="IPR003593">
    <property type="entry name" value="AAA+_ATPase"/>
</dbReference>
<feature type="chain" id="PRO_5042177535" description="ABC transporter domain-containing protein" evidence="10">
    <location>
        <begin position="22"/>
        <end position="1087"/>
    </location>
</feature>
<dbReference type="AlphaFoldDB" id="A0AAE0L4S8"/>
<dbReference type="PANTHER" id="PTHR48041">
    <property type="entry name" value="ABC TRANSPORTER G FAMILY MEMBER 28"/>
    <property type="match status" value="1"/>
</dbReference>
<keyword evidence="6" id="KW-0067">ATP-binding</keyword>
<evidence type="ECO:0000256" key="9">
    <source>
        <dbReference type="SAM" id="Phobius"/>
    </source>
</evidence>
<evidence type="ECO:0000256" key="4">
    <source>
        <dbReference type="ARBA" id="ARBA00022692"/>
    </source>
</evidence>
<feature type="transmembrane region" description="Helical" evidence="9">
    <location>
        <begin position="894"/>
        <end position="911"/>
    </location>
</feature>
<proteinExistence type="inferred from homology"/>
<keyword evidence="13" id="KW-1185">Reference proteome</keyword>
<sequence length="1087" mass="120303">MKVQFTVQLIFLVGFTARAQSDVDLDSYGVQLADENDYNPFDNDYFDEACSIEDNLDCGDHGLQCTRCVGELCNGNYTCQWCQMGDYCPQGSYNYEQNSSKFICPEGFHCPNPTKKRLCTPGWFCLSGTFVNIGGIFDCQNGTGFYCPEGSTNNVTACPAGYYCPTSTQKIECPENHFCKEYTVEAYPCDDFSYCSEGSSAPAASVLGVLVSFLFGVFVFMSLKLVAMYEKRSHMALEQELEQAALVMKAKKQVLCGLLGIPLSALAQEIPGFKTAERPITISFRKMSLTMGPKVLLHAVSADFKAGRLIAVMGPSGCGKSTLLNTLCGKAKYGTREGEILINGTPEPLENFNRVIGFVPQDDTVHPQLTVRENLNYSAKLRLPADVDLEECTEKVNGTLQVLGLEHIQNSIVGSVEKRGISGGQKKRVNIGVEFVADPTLCFLDEPTSGLGATDTLVVMKACRSMAFTHRSIISVIHQPRYAVFTLFHDVMLLGVGGHVVYFGPSDKALTYFEMLGFLLPENENPADFFLDIISGSLQPDPQQWQLSEPFTPLHLFAFWEKEEEHLYVGEESSKSEDPGEEKKKGGNFKSSLLSGMQSLGNTAKGGVRKLKAGAKESVRAVKEVAEVAGIVKEDVVEEVMVRKDFPPLSDFYMETLKKNWIGETEKEDSNAMKGSLPPITAEGLKGMLEKIGIDLDKQTLIKVIDEFEEDEDMGNPSDHKGVSNDEIDFEEFLYQAQKQVAMLQPAEVDTGKFDPERHPGERVNVSFFIQLYWYTARAGKQLLREADSLVLDIMLVLFAGGSVGLILGAAWEYDEIPQNSALSAVTLGLISSVSSLKMLGNERVLFWRERDSGCNIMAYFLGKNFIKLVDNIWRPGLFLAVYYNLVIPKTKFVDYWALLIVMCWATSGTGQMWSTMMRPTSALLAAVIWPLVTGVFLSGVNPALAEMDSFTKFLAAFSFTRWSTEANTILELDRQPDYHDHLKDYLWENTGFDKDNFGTDQLALALMGIIARIVAYIFLTGAPSNMYAAMRKRVLDKYKATIGPTAQNLSAKAAKSVADASEKAFAKLDDIKETMKDAKSSIAKTR</sequence>
<keyword evidence="8 9" id="KW-0472">Membrane</keyword>
<evidence type="ECO:0000256" key="2">
    <source>
        <dbReference type="ARBA" id="ARBA00005814"/>
    </source>
</evidence>
<feature type="transmembrane region" description="Helical" evidence="9">
    <location>
        <begin position="790"/>
        <end position="810"/>
    </location>
</feature>
<evidence type="ECO:0000313" key="13">
    <source>
        <dbReference type="Proteomes" id="UP001190700"/>
    </source>
</evidence>
<dbReference type="Proteomes" id="UP001190700">
    <property type="component" value="Unassembled WGS sequence"/>
</dbReference>
<dbReference type="InterPro" id="IPR050352">
    <property type="entry name" value="ABCG_transporters"/>
</dbReference>
<gene>
    <name evidence="12" type="ORF">CYMTET_19525</name>
</gene>
<dbReference type="FunFam" id="3.40.50.300:FF:000367">
    <property type="entry name" value="ABC transporter G family member 24"/>
    <property type="match status" value="1"/>
</dbReference>
<dbReference type="SMART" id="SM00382">
    <property type="entry name" value="AAA"/>
    <property type="match status" value="1"/>
</dbReference>
<evidence type="ECO:0000313" key="12">
    <source>
        <dbReference type="EMBL" id="KAK3272161.1"/>
    </source>
</evidence>
<dbReference type="GO" id="GO:0005524">
    <property type="term" value="F:ATP binding"/>
    <property type="evidence" value="ECO:0007669"/>
    <property type="project" value="UniProtKB-KW"/>
</dbReference>
<keyword evidence="4 9" id="KW-0812">Transmembrane</keyword>
<dbReference type="Pfam" id="PF19055">
    <property type="entry name" value="ABC2_membrane_7"/>
    <property type="match status" value="2"/>
</dbReference>
<dbReference type="GO" id="GO:0140359">
    <property type="term" value="F:ABC-type transporter activity"/>
    <property type="evidence" value="ECO:0007669"/>
    <property type="project" value="InterPro"/>
</dbReference>
<dbReference type="GO" id="GO:0016020">
    <property type="term" value="C:membrane"/>
    <property type="evidence" value="ECO:0007669"/>
    <property type="project" value="UniProtKB-SubCell"/>
</dbReference>
<evidence type="ECO:0000256" key="7">
    <source>
        <dbReference type="ARBA" id="ARBA00022989"/>
    </source>
</evidence>
<evidence type="ECO:0000256" key="5">
    <source>
        <dbReference type="ARBA" id="ARBA00022741"/>
    </source>
</evidence>
<dbReference type="InterPro" id="IPR027417">
    <property type="entry name" value="P-loop_NTPase"/>
</dbReference>
<evidence type="ECO:0000256" key="3">
    <source>
        <dbReference type="ARBA" id="ARBA00022448"/>
    </source>
</evidence>
<dbReference type="PROSITE" id="PS50893">
    <property type="entry name" value="ABC_TRANSPORTER_2"/>
    <property type="match status" value="1"/>
</dbReference>